<dbReference type="SUPFAM" id="SSF54373">
    <property type="entry name" value="FAD-linked reductases, C-terminal domain"/>
    <property type="match status" value="1"/>
</dbReference>
<evidence type="ECO:0000256" key="7">
    <source>
        <dbReference type="ARBA" id="ARBA00023002"/>
    </source>
</evidence>
<evidence type="ECO:0000256" key="2">
    <source>
        <dbReference type="ARBA" id="ARBA00005073"/>
    </source>
</evidence>
<evidence type="ECO:0000256" key="5">
    <source>
        <dbReference type="ARBA" id="ARBA00022630"/>
    </source>
</evidence>
<dbReference type="InterPro" id="IPR004572">
    <property type="entry name" value="Protoporphyrinogen_oxidase"/>
</dbReference>
<evidence type="ECO:0000256" key="9">
    <source>
        <dbReference type="ARBA" id="ARBA00023244"/>
    </source>
</evidence>
<dbReference type="InterPro" id="IPR002937">
    <property type="entry name" value="Amino_oxidase"/>
</dbReference>
<evidence type="ECO:0000259" key="12">
    <source>
        <dbReference type="Pfam" id="PF01593"/>
    </source>
</evidence>
<organism evidence="13 14">
    <name type="scientific">Desmophyllum pertusum</name>
    <dbReference type="NCBI Taxonomy" id="174260"/>
    <lineage>
        <taxon>Eukaryota</taxon>
        <taxon>Metazoa</taxon>
        <taxon>Cnidaria</taxon>
        <taxon>Anthozoa</taxon>
        <taxon>Hexacorallia</taxon>
        <taxon>Scleractinia</taxon>
        <taxon>Caryophylliina</taxon>
        <taxon>Caryophylliidae</taxon>
        <taxon>Desmophyllum</taxon>
    </lineage>
</organism>
<dbReference type="GO" id="GO:0004729">
    <property type="term" value="F:oxygen-dependent protoporphyrinogen oxidase activity"/>
    <property type="evidence" value="ECO:0007669"/>
    <property type="project" value="UniProtKB-UniRule"/>
</dbReference>
<sequence>MAVARGGHISLSSGKFAILGGGISGLAAAYHLLDKVKDPSNITVLESSDRVGGWMQSCAGENGAVFELGPRSVRAVGKAGKATLKIAHDLGLERSILSVPSSHPAARNRFIYSQGSLHQLPVGILSIIKKQSLFSKSLLPTILREPFVRGKQDNADETVYDFFKRRMSEEVAEYISDPLCRGIFAGDTRLLSLKSCFPPVYQYENQHGSIVKGVLFTKEAPDTSVQSPLVERAKNEHWTIWSLQGGMQTLPDKLHEVLKQRGVNFLMNTPCTAVNFKPDGKLTVSWPKDQITVDQVISGLPAQTLANILPKDCVELASELRNIQATTAGVVNLEYEGSVVPMEGFGYLVPSSEPLQVLGIIFDSCAFPENDRRGQKTTRITVMMGGHWFNSLFGHPDSVDPDHLQDIAIETAEKNARHSH</sequence>
<protein>
    <recommendedName>
        <fullName evidence="4 11">Protoporphyrinogen oxidase</fullName>
        <ecNumber evidence="4 11">1.3.3.4</ecNumber>
    </recommendedName>
</protein>
<keyword evidence="9 11" id="KW-0627">Porphyrin biosynthesis</keyword>
<dbReference type="OrthoDB" id="419752at2759"/>
<dbReference type="InterPro" id="IPR050464">
    <property type="entry name" value="Zeta_carotene_desat/Oxidored"/>
</dbReference>
<evidence type="ECO:0000256" key="4">
    <source>
        <dbReference type="ARBA" id="ARBA00012867"/>
    </source>
</evidence>
<reference evidence="13" key="1">
    <citation type="submission" date="2023-01" db="EMBL/GenBank/DDBJ databases">
        <title>Genome assembly of the deep-sea coral Lophelia pertusa.</title>
        <authorList>
            <person name="Herrera S."/>
            <person name="Cordes E."/>
        </authorList>
    </citation>
    <scope>NUCLEOTIDE SEQUENCE</scope>
    <source>
        <strain evidence="13">USNM1676648</strain>
        <tissue evidence="13">Polyp</tissue>
    </source>
</reference>
<dbReference type="EMBL" id="MU825889">
    <property type="protein sequence ID" value="KAJ7384227.1"/>
    <property type="molecule type" value="Genomic_DNA"/>
</dbReference>
<evidence type="ECO:0000256" key="11">
    <source>
        <dbReference type="RuleBase" id="RU367069"/>
    </source>
</evidence>
<evidence type="ECO:0000256" key="1">
    <source>
        <dbReference type="ARBA" id="ARBA00002600"/>
    </source>
</evidence>
<dbReference type="NCBIfam" id="TIGR00562">
    <property type="entry name" value="proto_IX_ox"/>
    <property type="match status" value="1"/>
</dbReference>
<evidence type="ECO:0000313" key="13">
    <source>
        <dbReference type="EMBL" id="KAJ7384227.1"/>
    </source>
</evidence>
<proteinExistence type="inferred from homology"/>
<keyword evidence="5 11" id="KW-0285">Flavoprotein</keyword>
<keyword evidence="14" id="KW-1185">Reference proteome</keyword>
<dbReference type="PANTHER" id="PTHR42923">
    <property type="entry name" value="PROTOPORPHYRINOGEN OXIDASE"/>
    <property type="match status" value="1"/>
</dbReference>
<comment type="caution">
    <text evidence="13">The sequence shown here is derived from an EMBL/GenBank/DDBJ whole genome shotgun (WGS) entry which is preliminary data.</text>
</comment>
<dbReference type="GO" id="GO:0005743">
    <property type="term" value="C:mitochondrial inner membrane"/>
    <property type="evidence" value="ECO:0007669"/>
    <property type="project" value="UniProtKB-SubCell"/>
</dbReference>
<dbReference type="Pfam" id="PF01593">
    <property type="entry name" value="Amino_oxidase"/>
    <property type="match status" value="1"/>
</dbReference>
<evidence type="ECO:0000256" key="10">
    <source>
        <dbReference type="ARBA" id="ARBA00047554"/>
    </source>
</evidence>
<evidence type="ECO:0000256" key="3">
    <source>
        <dbReference type="ARBA" id="ARBA00010551"/>
    </source>
</evidence>
<dbReference type="AlphaFoldDB" id="A0A9W9ZMB6"/>
<feature type="domain" description="Amine oxidase" evidence="12">
    <location>
        <begin position="23"/>
        <end position="398"/>
    </location>
</feature>
<gene>
    <name evidence="13" type="ORF">OS493_022857</name>
</gene>
<evidence type="ECO:0000256" key="6">
    <source>
        <dbReference type="ARBA" id="ARBA00022827"/>
    </source>
</evidence>
<comment type="cofactor">
    <cofactor evidence="11">
        <name>FAD</name>
        <dbReference type="ChEBI" id="CHEBI:57692"/>
    </cofactor>
    <text evidence="11">Binds 1 FAD per subunit.</text>
</comment>
<evidence type="ECO:0000256" key="8">
    <source>
        <dbReference type="ARBA" id="ARBA00023133"/>
    </source>
</evidence>
<comment type="similarity">
    <text evidence="3 11">Belongs to the protoporphyrinogen/coproporphyrinogen oxidase family. Protoporphyrinogen oxidase subfamily.</text>
</comment>
<dbReference type="GO" id="GO:0006782">
    <property type="term" value="P:protoporphyrinogen IX biosynthetic process"/>
    <property type="evidence" value="ECO:0007669"/>
    <property type="project" value="UniProtKB-UniRule"/>
</dbReference>
<dbReference type="Proteomes" id="UP001163046">
    <property type="component" value="Unassembled WGS sequence"/>
</dbReference>
<comment type="function">
    <text evidence="1 11">Catalyzes the 6-electron oxidation of protoporphyrinogen-IX to form protoporphyrin-IX.</text>
</comment>
<dbReference type="EC" id="1.3.3.4" evidence="4 11"/>
<dbReference type="InterPro" id="IPR036188">
    <property type="entry name" value="FAD/NAD-bd_sf"/>
</dbReference>
<comment type="subcellular location">
    <subcellularLocation>
        <location evidence="11">Mitochondrion inner membrane</location>
    </subcellularLocation>
</comment>
<comment type="catalytic activity">
    <reaction evidence="10 11">
        <text>protoporphyrinogen IX + 3 O2 = protoporphyrin IX + 3 H2O2</text>
        <dbReference type="Rhea" id="RHEA:25576"/>
        <dbReference type="ChEBI" id="CHEBI:15379"/>
        <dbReference type="ChEBI" id="CHEBI:16240"/>
        <dbReference type="ChEBI" id="CHEBI:57306"/>
        <dbReference type="ChEBI" id="CHEBI:57307"/>
        <dbReference type="EC" id="1.3.3.4"/>
    </reaction>
</comment>
<comment type="pathway">
    <text evidence="2 11">Porphyrin-containing compound metabolism; protoporphyrin-IX biosynthesis; protoporphyrin-IX from protoporphyrinogen-IX: step 1/1.</text>
</comment>
<dbReference type="Gene3D" id="3.50.50.60">
    <property type="entry name" value="FAD/NAD(P)-binding domain"/>
    <property type="match status" value="1"/>
</dbReference>
<dbReference type="SUPFAM" id="SSF51905">
    <property type="entry name" value="FAD/NAD(P)-binding domain"/>
    <property type="match status" value="1"/>
</dbReference>
<keyword evidence="7 11" id="KW-0560">Oxidoreductase</keyword>
<accession>A0A9W9ZMB6</accession>
<keyword evidence="6 11" id="KW-0274">FAD</keyword>
<evidence type="ECO:0000313" key="14">
    <source>
        <dbReference type="Proteomes" id="UP001163046"/>
    </source>
</evidence>
<name>A0A9W9ZMB6_9CNID</name>
<dbReference type="PANTHER" id="PTHR42923:SF3">
    <property type="entry name" value="PROTOPORPHYRINOGEN OXIDASE"/>
    <property type="match status" value="1"/>
</dbReference>
<keyword evidence="8 11" id="KW-0350">Heme biosynthesis</keyword>